<feature type="non-terminal residue" evidence="2">
    <location>
        <position position="73"/>
    </location>
</feature>
<evidence type="ECO:0000256" key="1">
    <source>
        <dbReference type="SAM" id="MobiDB-lite"/>
    </source>
</evidence>
<dbReference type="EMBL" id="JXOD01000146">
    <property type="protein sequence ID" value="KMO15728.1"/>
    <property type="molecule type" value="Genomic_DNA"/>
</dbReference>
<name>A0ABR5GZ83_9HYPH</name>
<dbReference type="InterPro" id="IPR009579">
    <property type="entry name" value="DUF1192"/>
</dbReference>
<reference evidence="2 3" key="1">
    <citation type="submission" date="2015-01" db="EMBL/GenBank/DDBJ databases">
        <title>Genome sequencing of Methylobacterium platani JCM14648 type strain.</title>
        <authorList>
            <person name="Chaudhry V."/>
            <person name="Patil P.B."/>
        </authorList>
    </citation>
    <scope>NUCLEOTIDE SEQUENCE [LARGE SCALE GENOMIC DNA]</scope>
    <source>
        <strain evidence="2 3">JCM 14648</strain>
    </source>
</reference>
<protein>
    <submittedName>
        <fullName evidence="2">Uncharacterized protein</fullName>
    </submittedName>
</protein>
<dbReference type="Proteomes" id="UP000035947">
    <property type="component" value="Unassembled WGS sequence"/>
</dbReference>
<accession>A0ABR5GZ83</accession>
<feature type="compositionally biased region" description="Basic and acidic residues" evidence="1">
    <location>
        <begin position="56"/>
        <end position="65"/>
    </location>
</feature>
<dbReference type="Pfam" id="PF06698">
    <property type="entry name" value="DUF1192"/>
    <property type="match status" value="1"/>
</dbReference>
<evidence type="ECO:0000313" key="2">
    <source>
        <dbReference type="EMBL" id="KMO15728.1"/>
    </source>
</evidence>
<comment type="caution">
    <text evidence="2">The sequence shown here is derived from an EMBL/GenBank/DDBJ whole genome shotgun (WGS) entry which is preliminary data.</text>
</comment>
<organism evidence="2 3">
    <name type="scientific">Methylobacterium platani JCM 14648</name>
    <dbReference type="NCBI Taxonomy" id="1295136"/>
    <lineage>
        <taxon>Bacteria</taxon>
        <taxon>Pseudomonadati</taxon>
        <taxon>Pseudomonadota</taxon>
        <taxon>Alphaproteobacteria</taxon>
        <taxon>Hyphomicrobiales</taxon>
        <taxon>Methylobacteriaceae</taxon>
        <taxon>Methylobacterium</taxon>
    </lineage>
</organism>
<proteinExistence type="predicted"/>
<keyword evidence="3" id="KW-1185">Reference proteome</keyword>
<feature type="region of interest" description="Disordered" evidence="1">
    <location>
        <begin position="40"/>
        <end position="73"/>
    </location>
</feature>
<gene>
    <name evidence="2" type="ORF">SQ03_16675</name>
</gene>
<evidence type="ECO:0000313" key="3">
    <source>
        <dbReference type="Proteomes" id="UP000035947"/>
    </source>
</evidence>
<feature type="compositionally biased region" description="Basic residues" evidence="1">
    <location>
        <begin position="40"/>
        <end position="52"/>
    </location>
</feature>
<feature type="region of interest" description="Disordered" evidence="1">
    <location>
        <begin position="1"/>
        <end position="21"/>
    </location>
</feature>
<sequence>MFDDAENRPRPQASHQIGQDLSALSVSDLDERIEALRRRSSSSRAISRRRASIRSSRSETDRAERSWPIWCEA</sequence>